<protein>
    <submittedName>
        <fullName evidence="4">EF hand</fullName>
    </submittedName>
</protein>
<dbReference type="Pfam" id="PF13405">
    <property type="entry name" value="EF-hand_6"/>
    <property type="match status" value="1"/>
</dbReference>
<dbReference type="InterPro" id="IPR018247">
    <property type="entry name" value="EF_Hand_1_Ca_BS"/>
</dbReference>
<keyword evidence="5" id="KW-1185">Reference proteome</keyword>
<evidence type="ECO:0000313" key="5">
    <source>
        <dbReference type="Proteomes" id="UP000053766"/>
    </source>
</evidence>
<feature type="compositionally biased region" description="Low complexity" evidence="2">
    <location>
        <begin position="13"/>
        <end position="24"/>
    </location>
</feature>
<keyword evidence="1" id="KW-0106">Calcium</keyword>
<evidence type="ECO:0000259" key="3">
    <source>
        <dbReference type="PROSITE" id="PS50222"/>
    </source>
</evidence>
<sequence length="226" mass="25646">MVHTDSSSESRSSRSGYFSEASASCREKNDEEIAVNGMVDSHNVNVKHIKSLLSPGKHTHTPLIQASIPKETAIATHAALSGLSPEKERRWQLRELYDRLDIDNDGSVDIRDLTAALKHEMPHIPSRLAPAKHEKRLEVIFQDLDKNNDGHIDVREIKSFCNELGIALDDTRAKDILKSSKNTISWTLLESIGNYQPCRFKIYTFIIRLTQNLHDDYCIVYISHLL</sequence>
<evidence type="ECO:0000256" key="2">
    <source>
        <dbReference type="SAM" id="MobiDB-lite"/>
    </source>
</evidence>
<feature type="domain" description="EF-hand" evidence="3">
    <location>
        <begin position="132"/>
        <end position="167"/>
    </location>
</feature>
<dbReference type="PROSITE" id="PS50222">
    <property type="entry name" value="EF_HAND_2"/>
    <property type="match status" value="2"/>
</dbReference>
<feature type="region of interest" description="Disordered" evidence="2">
    <location>
        <begin position="1"/>
        <end position="26"/>
    </location>
</feature>
<dbReference type="AlphaFoldDB" id="A0A0D8XKR3"/>
<dbReference type="SMART" id="SM00054">
    <property type="entry name" value="EFh"/>
    <property type="match status" value="2"/>
</dbReference>
<dbReference type="STRING" id="29172.A0A0D8XKR3"/>
<dbReference type="PROSITE" id="PS00018">
    <property type="entry name" value="EF_HAND_1"/>
    <property type="match status" value="2"/>
</dbReference>
<dbReference type="InterPro" id="IPR011992">
    <property type="entry name" value="EF-hand-dom_pair"/>
</dbReference>
<proteinExistence type="predicted"/>
<feature type="compositionally biased region" description="Basic and acidic residues" evidence="2">
    <location>
        <begin position="1"/>
        <end position="12"/>
    </location>
</feature>
<dbReference type="Proteomes" id="UP000053766">
    <property type="component" value="Unassembled WGS sequence"/>
</dbReference>
<dbReference type="GO" id="GO:0005509">
    <property type="term" value="F:calcium ion binding"/>
    <property type="evidence" value="ECO:0007669"/>
    <property type="project" value="InterPro"/>
</dbReference>
<accession>A0A0D8XKR3</accession>
<organism evidence="4 5">
    <name type="scientific">Dictyocaulus viviparus</name>
    <name type="common">Bovine lungworm</name>
    <dbReference type="NCBI Taxonomy" id="29172"/>
    <lineage>
        <taxon>Eukaryota</taxon>
        <taxon>Metazoa</taxon>
        <taxon>Ecdysozoa</taxon>
        <taxon>Nematoda</taxon>
        <taxon>Chromadorea</taxon>
        <taxon>Rhabditida</taxon>
        <taxon>Rhabditina</taxon>
        <taxon>Rhabditomorpha</taxon>
        <taxon>Strongyloidea</taxon>
        <taxon>Metastrongylidae</taxon>
        <taxon>Dictyocaulus</taxon>
    </lineage>
</organism>
<feature type="domain" description="EF-hand" evidence="3">
    <location>
        <begin position="92"/>
        <end position="123"/>
    </location>
</feature>
<dbReference type="InterPro" id="IPR002048">
    <property type="entry name" value="EF_hand_dom"/>
</dbReference>
<gene>
    <name evidence="4" type="ORF">DICVIV_09612</name>
</gene>
<dbReference type="OrthoDB" id="270584at2759"/>
<dbReference type="SUPFAM" id="SSF47473">
    <property type="entry name" value="EF-hand"/>
    <property type="match status" value="1"/>
</dbReference>
<evidence type="ECO:0000313" key="4">
    <source>
        <dbReference type="EMBL" id="KJH44372.1"/>
    </source>
</evidence>
<reference evidence="5" key="2">
    <citation type="journal article" date="2016" name="Sci. Rep.">
        <title>Dictyocaulus viviparus genome, variome and transcriptome elucidate lungworm biology and support future intervention.</title>
        <authorList>
            <person name="McNulty S.N."/>
            <person name="Strube C."/>
            <person name="Rosa B.A."/>
            <person name="Martin J.C."/>
            <person name="Tyagi R."/>
            <person name="Choi Y.J."/>
            <person name="Wang Q."/>
            <person name="Hallsworth Pepin K."/>
            <person name="Zhang X."/>
            <person name="Ozersky P."/>
            <person name="Wilson R.K."/>
            <person name="Sternberg P.W."/>
            <person name="Gasser R.B."/>
            <person name="Mitreva M."/>
        </authorList>
    </citation>
    <scope>NUCLEOTIDE SEQUENCE [LARGE SCALE GENOMIC DNA]</scope>
    <source>
        <strain evidence="5">HannoverDv2000</strain>
    </source>
</reference>
<name>A0A0D8XKR3_DICVI</name>
<evidence type="ECO:0000256" key="1">
    <source>
        <dbReference type="ARBA" id="ARBA00022837"/>
    </source>
</evidence>
<dbReference type="CDD" id="cd00051">
    <property type="entry name" value="EFh"/>
    <property type="match status" value="1"/>
</dbReference>
<dbReference type="EMBL" id="KN716479">
    <property type="protein sequence ID" value="KJH44372.1"/>
    <property type="molecule type" value="Genomic_DNA"/>
</dbReference>
<dbReference type="Gene3D" id="1.10.238.10">
    <property type="entry name" value="EF-hand"/>
    <property type="match status" value="1"/>
</dbReference>
<reference evidence="4 5" key="1">
    <citation type="submission" date="2013-11" db="EMBL/GenBank/DDBJ databases">
        <title>Draft genome of the bovine lungworm Dictyocaulus viviparus.</title>
        <authorList>
            <person name="Mitreva M."/>
        </authorList>
    </citation>
    <scope>NUCLEOTIDE SEQUENCE [LARGE SCALE GENOMIC DNA]</scope>
    <source>
        <strain evidence="4 5">HannoverDv2000</strain>
    </source>
</reference>